<feature type="domain" description="4Fe-4S ferredoxin-type" evidence="5">
    <location>
        <begin position="81"/>
        <end position="111"/>
    </location>
</feature>
<gene>
    <name evidence="6" type="ORF">DRJ04_03880</name>
</gene>
<dbReference type="CDD" id="cd04410">
    <property type="entry name" value="DMSOR_beta-like"/>
    <property type="match status" value="1"/>
</dbReference>
<dbReference type="PANTHER" id="PTHR43177:SF3">
    <property type="entry name" value="PROTEIN NRFC HOMOLOG"/>
    <property type="match status" value="1"/>
</dbReference>
<keyword evidence="3" id="KW-0408">Iron</keyword>
<dbReference type="GO" id="GO:0051539">
    <property type="term" value="F:4 iron, 4 sulfur cluster binding"/>
    <property type="evidence" value="ECO:0007669"/>
    <property type="project" value="UniProtKB-KW"/>
</dbReference>
<dbReference type="PROSITE" id="PS51379">
    <property type="entry name" value="4FE4S_FER_2"/>
    <property type="match status" value="1"/>
</dbReference>
<dbReference type="InterPro" id="IPR050954">
    <property type="entry name" value="ET_IronSulfur_Cluster-Binding"/>
</dbReference>
<dbReference type="PANTHER" id="PTHR43177">
    <property type="entry name" value="PROTEIN NRFC"/>
    <property type="match status" value="1"/>
</dbReference>
<dbReference type="GO" id="GO:0046872">
    <property type="term" value="F:metal ion binding"/>
    <property type="evidence" value="ECO:0007669"/>
    <property type="project" value="UniProtKB-KW"/>
</dbReference>
<keyword evidence="2" id="KW-0479">Metal-binding</keyword>
<protein>
    <recommendedName>
        <fullName evidence="5">4Fe-4S ferredoxin-type domain-containing protein</fullName>
    </recommendedName>
</protein>
<dbReference type="Proteomes" id="UP000280417">
    <property type="component" value="Unassembled WGS sequence"/>
</dbReference>
<evidence type="ECO:0000256" key="1">
    <source>
        <dbReference type="ARBA" id="ARBA00022485"/>
    </source>
</evidence>
<dbReference type="SUPFAM" id="SSF54862">
    <property type="entry name" value="4Fe-4S ferredoxins"/>
    <property type="match status" value="1"/>
</dbReference>
<dbReference type="PROSITE" id="PS00198">
    <property type="entry name" value="4FE4S_FER_1"/>
    <property type="match status" value="1"/>
</dbReference>
<dbReference type="InterPro" id="IPR017896">
    <property type="entry name" value="4Fe4S_Fe-S-bd"/>
</dbReference>
<dbReference type="Pfam" id="PF13247">
    <property type="entry name" value="Fer4_11"/>
    <property type="match status" value="1"/>
</dbReference>
<dbReference type="Gene3D" id="3.30.70.20">
    <property type="match status" value="2"/>
</dbReference>
<sequence>MYRQSGIRRKNLAKTLFIDLDEISQKWKNLDIKCSYPYHFKNNGILSLREWLAFQVICRKCEDYPCVNACRYDALERVEETGINVRNDCLCVSCKSCAIACPFGVIYMEILPFLTFHCDLCKGRLKEGEEPLCVKTGGGAIKYGEFKEDRAQNIYKVGEVVVKARPWKKELAGEKGEQ</sequence>
<dbReference type="EMBL" id="QMQA01000083">
    <property type="protein sequence ID" value="RLE13667.1"/>
    <property type="molecule type" value="Genomic_DNA"/>
</dbReference>
<evidence type="ECO:0000313" key="7">
    <source>
        <dbReference type="Proteomes" id="UP000280417"/>
    </source>
</evidence>
<proteinExistence type="predicted"/>
<reference evidence="6 7" key="1">
    <citation type="submission" date="2018-06" db="EMBL/GenBank/DDBJ databases">
        <title>Extensive metabolic versatility and redundancy in microbially diverse, dynamic hydrothermal sediments.</title>
        <authorList>
            <person name="Dombrowski N."/>
            <person name="Teske A."/>
            <person name="Baker B.J."/>
        </authorList>
    </citation>
    <scope>NUCLEOTIDE SEQUENCE [LARGE SCALE GENOMIC DNA]</scope>
    <source>
        <strain evidence="6">B3_G15</strain>
    </source>
</reference>
<evidence type="ECO:0000313" key="6">
    <source>
        <dbReference type="EMBL" id="RLE13667.1"/>
    </source>
</evidence>
<accession>A0A662DGN5</accession>
<name>A0A662DGN5_UNCAE</name>
<dbReference type="InterPro" id="IPR017900">
    <property type="entry name" value="4Fe4S_Fe_S_CS"/>
</dbReference>
<evidence type="ECO:0000256" key="4">
    <source>
        <dbReference type="ARBA" id="ARBA00023014"/>
    </source>
</evidence>
<evidence type="ECO:0000256" key="2">
    <source>
        <dbReference type="ARBA" id="ARBA00022723"/>
    </source>
</evidence>
<evidence type="ECO:0000256" key="3">
    <source>
        <dbReference type="ARBA" id="ARBA00023004"/>
    </source>
</evidence>
<dbReference type="AlphaFoldDB" id="A0A662DGN5"/>
<evidence type="ECO:0000259" key="5">
    <source>
        <dbReference type="PROSITE" id="PS51379"/>
    </source>
</evidence>
<keyword evidence="1" id="KW-0004">4Fe-4S</keyword>
<comment type="caution">
    <text evidence="6">The sequence shown here is derived from an EMBL/GenBank/DDBJ whole genome shotgun (WGS) entry which is preliminary data.</text>
</comment>
<organism evidence="6 7">
    <name type="scientific">Aerophobetes bacterium</name>
    <dbReference type="NCBI Taxonomy" id="2030807"/>
    <lineage>
        <taxon>Bacteria</taxon>
        <taxon>Candidatus Aerophobota</taxon>
    </lineage>
</organism>
<keyword evidence="4" id="KW-0411">Iron-sulfur</keyword>